<feature type="transmembrane region" description="Helical" evidence="7">
    <location>
        <begin position="54"/>
        <end position="77"/>
    </location>
</feature>
<dbReference type="PANTHER" id="PTHR31769">
    <property type="entry name" value="OS07G0462200 PROTEIN-RELATED"/>
    <property type="match status" value="1"/>
</dbReference>
<dbReference type="OMA" id="AIFFPYS"/>
<keyword evidence="10" id="KW-1185">Reference proteome</keyword>
<evidence type="ECO:0000256" key="3">
    <source>
        <dbReference type="ARBA" id="ARBA00022729"/>
    </source>
</evidence>
<feature type="transmembrane region" description="Helical" evidence="7">
    <location>
        <begin position="97"/>
        <end position="118"/>
    </location>
</feature>
<evidence type="ECO:0000256" key="8">
    <source>
        <dbReference type="SAM" id="SignalP"/>
    </source>
</evidence>
<evidence type="ECO:0000313" key="10">
    <source>
        <dbReference type="Proteomes" id="UP000324705"/>
    </source>
</evidence>
<evidence type="ECO:0000256" key="1">
    <source>
        <dbReference type="ARBA" id="ARBA00004127"/>
    </source>
</evidence>
<dbReference type="InterPro" id="IPR052222">
    <property type="entry name" value="DESIGUAL"/>
</dbReference>
<feature type="transmembrane region" description="Helical" evidence="7">
    <location>
        <begin position="138"/>
        <end position="160"/>
    </location>
</feature>
<evidence type="ECO:0000313" key="9">
    <source>
        <dbReference type="EMBL" id="VAH01336.1"/>
    </source>
</evidence>
<organism evidence="9 10">
    <name type="scientific">Triticum turgidum subsp. durum</name>
    <name type="common">Durum wheat</name>
    <name type="synonym">Triticum durum</name>
    <dbReference type="NCBI Taxonomy" id="4567"/>
    <lineage>
        <taxon>Eukaryota</taxon>
        <taxon>Viridiplantae</taxon>
        <taxon>Streptophyta</taxon>
        <taxon>Embryophyta</taxon>
        <taxon>Tracheophyta</taxon>
        <taxon>Spermatophyta</taxon>
        <taxon>Magnoliopsida</taxon>
        <taxon>Liliopsida</taxon>
        <taxon>Poales</taxon>
        <taxon>Poaceae</taxon>
        <taxon>BOP clade</taxon>
        <taxon>Pooideae</taxon>
        <taxon>Triticodae</taxon>
        <taxon>Triticeae</taxon>
        <taxon>Triticinae</taxon>
        <taxon>Triticum</taxon>
    </lineage>
</organism>
<dbReference type="InterPro" id="IPR009606">
    <property type="entry name" value="DEAL/Modifying_wall_lignin1/2"/>
</dbReference>
<dbReference type="GO" id="GO:0012505">
    <property type="term" value="C:endomembrane system"/>
    <property type="evidence" value="ECO:0007669"/>
    <property type="project" value="UniProtKB-SubCell"/>
</dbReference>
<feature type="signal peptide" evidence="8">
    <location>
        <begin position="1"/>
        <end position="27"/>
    </location>
</feature>
<dbReference type="Pfam" id="PF06749">
    <property type="entry name" value="DUF1218"/>
    <property type="match status" value="1"/>
</dbReference>
<evidence type="ECO:0000256" key="7">
    <source>
        <dbReference type="SAM" id="Phobius"/>
    </source>
</evidence>
<keyword evidence="2 7" id="KW-0812">Transmembrane</keyword>
<feature type="chain" id="PRO_5040207966" evidence="8">
    <location>
        <begin position="28"/>
        <end position="255"/>
    </location>
</feature>
<comment type="subcellular location">
    <subcellularLocation>
        <location evidence="1">Endomembrane system</location>
        <topology evidence="1">Multi-pass membrane protein</topology>
    </subcellularLocation>
</comment>
<name>A0A9R0PUW1_TRITD</name>
<evidence type="ECO:0000256" key="6">
    <source>
        <dbReference type="ARBA" id="ARBA00029467"/>
    </source>
</evidence>
<evidence type="ECO:0000256" key="2">
    <source>
        <dbReference type="ARBA" id="ARBA00022692"/>
    </source>
</evidence>
<keyword evidence="3 8" id="KW-0732">Signal</keyword>
<dbReference type="AlphaFoldDB" id="A0A9R0PUW1"/>
<dbReference type="EMBL" id="LT934111">
    <property type="protein sequence ID" value="VAH01336.1"/>
    <property type="molecule type" value="Genomic_DNA"/>
</dbReference>
<accession>A0A9R0PUW1</accession>
<proteinExistence type="inferred from homology"/>
<keyword evidence="5 7" id="KW-0472">Membrane</keyword>
<keyword evidence="4 7" id="KW-1133">Transmembrane helix</keyword>
<dbReference type="Proteomes" id="UP000324705">
    <property type="component" value="Chromosome 1A"/>
</dbReference>
<reference evidence="9 10" key="1">
    <citation type="submission" date="2017-09" db="EMBL/GenBank/DDBJ databases">
        <authorList>
            <consortium name="International Durum Wheat Genome Sequencing Consortium (IDWGSC)"/>
            <person name="Milanesi L."/>
        </authorList>
    </citation>
    <scope>NUCLEOTIDE SEQUENCE [LARGE SCALE GENOMIC DNA]</scope>
    <source>
        <strain evidence="10">cv. Svevo</strain>
    </source>
</reference>
<protein>
    <submittedName>
        <fullName evidence="9">Uncharacterized protein</fullName>
    </submittedName>
</protein>
<evidence type="ECO:0000256" key="4">
    <source>
        <dbReference type="ARBA" id="ARBA00022989"/>
    </source>
</evidence>
<gene>
    <name evidence="9" type="ORF">TRITD_1Av1G016450</name>
</gene>
<dbReference type="Gramene" id="TRITD1Av1G016450.1">
    <property type="protein sequence ID" value="TRITD1Av1G016450.1"/>
    <property type="gene ID" value="TRITD1Av1G016450"/>
</dbReference>
<comment type="similarity">
    <text evidence="6">Belongs to the DESIGUAL family.</text>
</comment>
<evidence type="ECO:0000256" key="5">
    <source>
        <dbReference type="ARBA" id="ARBA00023136"/>
    </source>
</evidence>
<sequence>MGMTSAKGIALTVSLFGLLAFLLGVIAENKKPPYGTPIKGKDVVICKFPSDPTIAMGSLSIVALVLAAFIGHVAIFYPYKGKSVPRGALFQSTSLSVFFVIAELVSALAFAMLLWATITEGHHRTSNVHHDMDTLCPTAKTGLFGGAAFLALDAALFWLVCQMLALNARADYLDEDEDEDDKGEYGQVYAADADGTKASGIYVMPSGSILVTISLIAVKFTDKCRLLLALLHYASFEQMESVASFYTQSWLADSE</sequence>